<dbReference type="GO" id="GO:0046872">
    <property type="term" value="F:metal ion binding"/>
    <property type="evidence" value="ECO:0007669"/>
    <property type="project" value="UniProtKB-KW"/>
</dbReference>
<dbReference type="InterPro" id="IPR002320">
    <property type="entry name" value="Thr-tRNA-ligase_IIa"/>
</dbReference>
<comment type="catalytic activity">
    <reaction evidence="12 13">
        <text>tRNA(Thr) + L-threonine + ATP = L-threonyl-tRNA(Thr) + AMP + diphosphate + H(+)</text>
        <dbReference type="Rhea" id="RHEA:24624"/>
        <dbReference type="Rhea" id="RHEA-COMP:9670"/>
        <dbReference type="Rhea" id="RHEA-COMP:9704"/>
        <dbReference type="ChEBI" id="CHEBI:15378"/>
        <dbReference type="ChEBI" id="CHEBI:30616"/>
        <dbReference type="ChEBI" id="CHEBI:33019"/>
        <dbReference type="ChEBI" id="CHEBI:57926"/>
        <dbReference type="ChEBI" id="CHEBI:78442"/>
        <dbReference type="ChEBI" id="CHEBI:78534"/>
        <dbReference type="ChEBI" id="CHEBI:456215"/>
        <dbReference type="EC" id="6.1.1.3"/>
    </reaction>
</comment>
<keyword evidence="9 13" id="KW-0694">RNA-binding</keyword>
<dbReference type="InterPro" id="IPR012947">
    <property type="entry name" value="tRNA_SAD"/>
</dbReference>
<name>A0A2H0TZC3_9BACT</name>
<dbReference type="SMART" id="SM00863">
    <property type="entry name" value="tRNA_SAD"/>
    <property type="match status" value="1"/>
</dbReference>
<dbReference type="SUPFAM" id="SSF55681">
    <property type="entry name" value="Class II aaRS and biotin synthetases"/>
    <property type="match status" value="1"/>
</dbReference>
<keyword evidence="8 13" id="KW-0067">ATP-binding</keyword>
<comment type="cofactor">
    <cofactor evidence="13">
        <name>Zn(2+)</name>
        <dbReference type="ChEBI" id="CHEBI:29105"/>
    </cofactor>
    <text evidence="13">Binds 1 zinc ion per subunit.</text>
</comment>
<dbReference type="GO" id="GO:0005524">
    <property type="term" value="F:ATP binding"/>
    <property type="evidence" value="ECO:0007669"/>
    <property type="project" value="UniProtKB-UniRule"/>
</dbReference>
<keyword evidence="3 13" id="KW-0820">tRNA-binding</keyword>
<dbReference type="AlphaFoldDB" id="A0A2H0TZC3"/>
<evidence type="ECO:0000256" key="11">
    <source>
        <dbReference type="ARBA" id="ARBA00023146"/>
    </source>
</evidence>
<dbReference type="Gene3D" id="3.30.980.10">
    <property type="entry name" value="Threonyl-trna Synthetase, Chain A, domain 2"/>
    <property type="match status" value="1"/>
</dbReference>
<feature type="binding site" evidence="13">
    <location>
        <position position="359"/>
    </location>
    <ligand>
        <name>Zn(2+)</name>
        <dbReference type="ChEBI" id="CHEBI:29105"/>
        <note>catalytic</note>
    </ligand>
</feature>
<dbReference type="InterPro" id="IPR006195">
    <property type="entry name" value="aa-tRNA-synth_II"/>
</dbReference>
<dbReference type="Pfam" id="PF07973">
    <property type="entry name" value="tRNA_SAD"/>
    <property type="match status" value="1"/>
</dbReference>
<keyword evidence="4 13" id="KW-0436">Ligase</keyword>
<feature type="binding site" evidence="13">
    <location>
        <position position="308"/>
    </location>
    <ligand>
        <name>Zn(2+)</name>
        <dbReference type="ChEBI" id="CHEBI:29105"/>
        <note>catalytic</note>
    </ligand>
</feature>
<dbReference type="InterPro" id="IPR018163">
    <property type="entry name" value="Thr/Ala-tRNA-synth_IIc_edit"/>
</dbReference>
<dbReference type="GO" id="GO:0000049">
    <property type="term" value="F:tRNA binding"/>
    <property type="evidence" value="ECO:0007669"/>
    <property type="project" value="UniProtKB-KW"/>
</dbReference>
<dbReference type="Pfam" id="PF03129">
    <property type="entry name" value="HGTP_anticodon"/>
    <property type="match status" value="1"/>
</dbReference>
<dbReference type="InterPro" id="IPR033728">
    <property type="entry name" value="ThrRS_core"/>
</dbReference>
<comment type="caution">
    <text evidence="13">Lacks conserved residue(s) required for the propagation of feature annotation.</text>
</comment>
<evidence type="ECO:0000256" key="10">
    <source>
        <dbReference type="ARBA" id="ARBA00022917"/>
    </source>
</evidence>
<dbReference type="EC" id="6.1.1.3" evidence="13"/>
<comment type="subcellular location">
    <subcellularLocation>
        <location evidence="13">Cytoplasm</location>
    </subcellularLocation>
</comment>
<evidence type="ECO:0000256" key="12">
    <source>
        <dbReference type="ARBA" id="ARBA00049515"/>
    </source>
</evidence>
<comment type="caution">
    <text evidence="15">The sequence shown here is derived from an EMBL/GenBank/DDBJ whole genome shotgun (WGS) entry which is preliminary data.</text>
</comment>
<evidence type="ECO:0000256" key="1">
    <source>
        <dbReference type="ARBA" id="ARBA00008226"/>
    </source>
</evidence>
<dbReference type="PROSITE" id="PS50862">
    <property type="entry name" value="AA_TRNA_LIGASE_II"/>
    <property type="match status" value="1"/>
</dbReference>
<evidence type="ECO:0000259" key="14">
    <source>
        <dbReference type="PROSITE" id="PS50862"/>
    </source>
</evidence>
<dbReference type="InterPro" id="IPR047246">
    <property type="entry name" value="ThrRS_anticodon"/>
</dbReference>
<dbReference type="HAMAP" id="MF_00184">
    <property type="entry name" value="Thr_tRNA_synth"/>
    <property type="match status" value="1"/>
</dbReference>
<gene>
    <name evidence="13" type="primary">thrS</name>
    <name evidence="15" type="ORF">COU28_04465</name>
</gene>
<evidence type="ECO:0000313" key="16">
    <source>
        <dbReference type="Proteomes" id="UP000230852"/>
    </source>
</evidence>
<dbReference type="GO" id="GO:0006435">
    <property type="term" value="P:threonyl-tRNA aminoacylation"/>
    <property type="evidence" value="ECO:0007669"/>
    <property type="project" value="UniProtKB-UniRule"/>
</dbReference>
<dbReference type="CDD" id="cd00860">
    <property type="entry name" value="ThrRS_anticodon"/>
    <property type="match status" value="1"/>
</dbReference>
<dbReference type="GO" id="GO:0004829">
    <property type="term" value="F:threonine-tRNA ligase activity"/>
    <property type="evidence" value="ECO:0007669"/>
    <property type="project" value="UniProtKB-UniRule"/>
</dbReference>
<keyword evidence="11 13" id="KW-0030">Aminoacyl-tRNA synthetase</keyword>
<sequence length="614" mass="70644">MNEARKILSSAQNDINHMEQNNLEKMRHSCAHVVAAAIKELYPNAKFGVGPVVENGFFYDVDLDATLSDADLKEIQKKAQSIINKDVAFERQEMPIDEAVSLFESMNQDYKVSLLKDLKERGTTKMSEEELQDVGGSVENVSIYKTGEFVDLCRGPHVVSTKEIKAFKLTKIAGAYWRGDANNPQLQRVYGVCFETQEQMAEYFHMLEEAERRDHRKLGQELDLFVFSDLVGPGLPLFTDRGTVMRRVLEDFVWSLMKPFGYARVWIPHIAKSDLYKTSGHWDKFADDIFHVSSRKTDQEFVMKPMNCPHHTQIFASRPRSYKDMPIRMSEVTTVYRDENTGQLQGLSRVRSITQDDAHVFCRLDQVEQEVGNIWSIIKDFYKAFGMPLSIYLSLRDGEHKEKYLGSDEVWDLAEGSLRNFLKKENLEFVEEKGEAAFYGPKIDFRAKDAIGRYWQLATVQLDFNLPERFQLEYIDQNGEKQRPVMLHRAILGSVERFMGVLIEHYAGAFPVWLAPVQVHFVPVSEKHVDGAKKLVEEFEKLGLRVSIDEADETVGKKIRNASKQKIPYTVVVGDKELVGDDWQIRVFGQEEQISMSKEDFVKKVKSENDERKA</sequence>
<accession>A0A2H0TZC3</accession>
<dbReference type="CDD" id="cd00771">
    <property type="entry name" value="ThrRS_core"/>
    <property type="match status" value="1"/>
</dbReference>
<evidence type="ECO:0000256" key="13">
    <source>
        <dbReference type="HAMAP-Rule" id="MF_00184"/>
    </source>
</evidence>
<dbReference type="NCBIfam" id="TIGR00418">
    <property type="entry name" value="thrS"/>
    <property type="match status" value="1"/>
</dbReference>
<evidence type="ECO:0000256" key="9">
    <source>
        <dbReference type="ARBA" id="ARBA00022884"/>
    </source>
</evidence>
<dbReference type="InterPro" id="IPR002314">
    <property type="entry name" value="aa-tRNA-synt_IIb"/>
</dbReference>
<evidence type="ECO:0000256" key="7">
    <source>
        <dbReference type="ARBA" id="ARBA00022833"/>
    </source>
</evidence>
<feature type="binding site" evidence="13">
    <location>
        <position position="488"/>
    </location>
    <ligand>
        <name>Zn(2+)</name>
        <dbReference type="ChEBI" id="CHEBI:29105"/>
        <note>catalytic</note>
    </ligand>
</feature>
<keyword evidence="5 13" id="KW-0479">Metal-binding</keyword>
<evidence type="ECO:0000256" key="6">
    <source>
        <dbReference type="ARBA" id="ARBA00022741"/>
    </source>
</evidence>
<evidence type="ECO:0000313" key="15">
    <source>
        <dbReference type="EMBL" id="PIR77932.1"/>
    </source>
</evidence>
<keyword evidence="7 13" id="KW-0862">Zinc</keyword>
<comment type="subunit">
    <text evidence="13">Homodimer.</text>
</comment>
<dbReference type="Pfam" id="PF00587">
    <property type="entry name" value="tRNA-synt_2b"/>
    <property type="match status" value="1"/>
</dbReference>
<evidence type="ECO:0000256" key="8">
    <source>
        <dbReference type="ARBA" id="ARBA00022840"/>
    </source>
</evidence>
<comment type="similarity">
    <text evidence="1 13">Belongs to the class-II aminoacyl-tRNA synthetase family.</text>
</comment>
<evidence type="ECO:0000256" key="2">
    <source>
        <dbReference type="ARBA" id="ARBA00022490"/>
    </source>
</evidence>
<evidence type="ECO:0000256" key="3">
    <source>
        <dbReference type="ARBA" id="ARBA00022555"/>
    </source>
</evidence>
<dbReference type="Gene3D" id="3.40.50.800">
    <property type="entry name" value="Anticodon-binding domain"/>
    <property type="match status" value="1"/>
</dbReference>
<reference evidence="16" key="1">
    <citation type="submission" date="2017-09" db="EMBL/GenBank/DDBJ databases">
        <title>Depth-based differentiation of microbial function through sediment-hosted aquifers and enrichment of novel symbionts in the deep terrestrial subsurface.</title>
        <authorList>
            <person name="Probst A.J."/>
            <person name="Ladd B."/>
            <person name="Jarett J.K."/>
            <person name="Geller-Mcgrath D.E."/>
            <person name="Sieber C.M.K."/>
            <person name="Emerson J.B."/>
            <person name="Anantharaman K."/>
            <person name="Thomas B.C."/>
            <person name="Malmstrom R."/>
            <person name="Stieglmeier M."/>
            <person name="Klingl A."/>
            <person name="Woyke T."/>
            <person name="Ryan C.M."/>
            <person name="Banfield J.F."/>
        </authorList>
    </citation>
    <scope>NUCLEOTIDE SEQUENCE [LARGE SCALE GENOMIC DNA]</scope>
</reference>
<dbReference type="InterPro" id="IPR004154">
    <property type="entry name" value="Anticodon-bd"/>
</dbReference>
<feature type="domain" description="Aminoacyl-transfer RNA synthetases class-II family profile" evidence="14">
    <location>
        <begin position="242"/>
        <end position="511"/>
    </location>
</feature>
<dbReference type="FunFam" id="3.40.50.800:FF:000001">
    <property type="entry name" value="Threonine--tRNA ligase"/>
    <property type="match status" value="1"/>
</dbReference>
<evidence type="ECO:0000256" key="5">
    <source>
        <dbReference type="ARBA" id="ARBA00022723"/>
    </source>
</evidence>
<keyword evidence="10 13" id="KW-0648">Protein biosynthesis</keyword>
<dbReference type="Gene3D" id="3.30.54.20">
    <property type="match status" value="1"/>
</dbReference>
<protein>
    <recommendedName>
        <fullName evidence="13">Threonine--tRNA ligase</fullName>
        <ecNumber evidence="13">6.1.1.3</ecNumber>
    </recommendedName>
    <alternativeName>
        <fullName evidence="13">Threonyl-tRNA synthetase</fullName>
        <shortName evidence="13">ThrRS</shortName>
    </alternativeName>
</protein>
<dbReference type="Gene3D" id="3.30.930.10">
    <property type="entry name" value="Bira Bifunctional Protein, Domain 2"/>
    <property type="match status" value="1"/>
</dbReference>
<dbReference type="InterPro" id="IPR036621">
    <property type="entry name" value="Anticodon-bd_dom_sf"/>
</dbReference>
<dbReference type="GO" id="GO:0005737">
    <property type="term" value="C:cytoplasm"/>
    <property type="evidence" value="ECO:0007669"/>
    <property type="project" value="UniProtKB-SubCell"/>
</dbReference>
<proteinExistence type="inferred from homology"/>
<dbReference type="PRINTS" id="PR01047">
    <property type="entry name" value="TRNASYNTHTHR"/>
</dbReference>
<keyword evidence="6 13" id="KW-0547">Nucleotide-binding</keyword>
<dbReference type="PANTHER" id="PTHR11451">
    <property type="entry name" value="THREONINE-TRNA LIGASE"/>
    <property type="match status" value="1"/>
</dbReference>
<dbReference type="InterPro" id="IPR045864">
    <property type="entry name" value="aa-tRNA-synth_II/BPL/LPL"/>
</dbReference>
<evidence type="ECO:0000256" key="4">
    <source>
        <dbReference type="ARBA" id="ARBA00022598"/>
    </source>
</evidence>
<dbReference type="PANTHER" id="PTHR11451:SF44">
    <property type="entry name" value="THREONINE--TRNA LIGASE, CHLOROPLASTIC_MITOCHONDRIAL 2"/>
    <property type="match status" value="1"/>
</dbReference>
<organism evidence="15 16">
    <name type="scientific">Candidatus Magasanikbacteria bacterium CG10_big_fil_rev_8_21_14_0_10_36_16</name>
    <dbReference type="NCBI Taxonomy" id="1974645"/>
    <lineage>
        <taxon>Bacteria</taxon>
        <taxon>Candidatus Magasanikiibacteriota</taxon>
    </lineage>
</organism>
<dbReference type="FunFam" id="3.30.930.10:FF:000002">
    <property type="entry name" value="Threonine--tRNA ligase"/>
    <property type="match status" value="1"/>
</dbReference>
<dbReference type="SUPFAM" id="SSF52954">
    <property type="entry name" value="Class II aaRS ABD-related"/>
    <property type="match status" value="1"/>
</dbReference>
<dbReference type="Proteomes" id="UP000230852">
    <property type="component" value="Unassembled WGS sequence"/>
</dbReference>
<dbReference type="FunFam" id="3.30.980.10:FF:000005">
    <property type="entry name" value="Threonyl-tRNA synthetase, mitochondrial"/>
    <property type="match status" value="1"/>
</dbReference>
<dbReference type="SUPFAM" id="SSF55186">
    <property type="entry name" value="ThrRS/AlaRS common domain"/>
    <property type="match status" value="1"/>
</dbReference>
<keyword evidence="2 13" id="KW-0963">Cytoplasm</keyword>
<dbReference type="EMBL" id="PFBU01000084">
    <property type="protein sequence ID" value="PIR77932.1"/>
    <property type="molecule type" value="Genomic_DNA"/>
</dbReference>